<dbReference type="VEuPathDB" id="CryptoDB:GNI_107160"/>
<sequence>MDWFLAGEVIGRKIFQGLSLALGGLVGAAKESCMSCAHNFEEPEFHNAPQPNATNGKGRLIGFYVPGDIPISYFDGNRLAAIKQ</sequence>
<accession>A0A023B3T7</accession>
<gene>
    <name evidence="1" type="ORF">GNI_107160</name>
</gene>
<evidence type="ECO:0000313" key="2">
    <source>
        <dbReference type="Proteomes" id="UP000019763"/>
    </source>
</evidence>
<name>A0A023B3T7_GRENI</name>
<comment type="caution">
    <text evidence="1">The sequence shown here is derived from an EMBL/GenBank/DDBJ whole genome shotgun (WGS) entry which is preliminary data.</text>
</comment>
<dbReference type="EMBL" id="AFNH02000797">
    <property type="protein sequence ID" value="EZG55934.1"/>
    <property type="molecule type" value="Genomic_DNA"/>
</dbReference>
<reference evidence="1" key="1">
    <citation type="submission" date="2013-12" db="EMBL/GenBank/DDBJ databases">
        <authorList>
            <person name="Omoto C.K."/>
            <person name="Sibley D."/>
            <person name="Venepally P."/>
            <person name="Hadjithomas M."/>
            <person name="Karamycheva S."/>
            <person name="Brunk B."/>
            <person name="Roos D."/>
            <person name="Caler E."/>
            <person name="Lorenzi H."/>
        </authorList>
    </citation>
    <scope>NUCLEOTIDE SEQUENCE</scope>
</reference>
<evidence type="ECO:0000313" key="1">
    <source>
        <dbReference type="EMBL" id="EZG55934.1"/>
    </source>
</evidence>
<protein>
    <submittedName>
        <fullName evidence="1">Uncharacterized protein</fullName>
    </submittedName>
</protein>
<proteinExistence type="predicted"/>
<dbReference type="AlphaFoldDB" id="A0A023B3T7"/>
<keyword evidence="2" id="KW-1185">Reference proteome</keyword>
<dbReference type="GeneID" id="22913828"/>
<dbReference type="RefSeq" id="XP_011131408.1">
    <property type="nucleotide sequence ID" value="XM_011133106.1"/>
</dbReference>
<organism evidence="1 2">
    <name type="scientific">Gregarina niphandrodes</name>
    <name type="common">Septate eugregarine</name>
    <dbReference type="NCBI Taxonomy" id="110365"/>
    <lineage>
        <taxon>Eukaryota</taxon>
        <taxon>Sar</taxon>
        <taxon>Alveolata</taxon>
        <taxon>Apicomplexa</taxon>
        <taxon>Conoidasida</taxon>
        <taxon>Gregarinasina</taxon>
        <taxon>Eugregarinorida</taxon>
        <taxon>Gregarinidae</taxon>
        <taxon>Gregarina</taxon>
    </lineage>
</organism>
<dbReference type="Proteomes" id="UP000019763">
    <property type="component" value="Unassembled WGS sequence"/>
</dbReference>